<evidence type="ECO:0000313" key="2">
    <source>
        <dbReference type="Proteomes" id="UP001217089"/>
    </source>
</evidence>
<protein>
    <submittedName>
        <fullName evidence="1">Uncharacterized protein</fullName>
    </submittedName>
</protein>
<dbReference type="Proteomes" id="UP001217089">
    <property type="component" value="Unassembled WGS sequence"/>
</dbReference>
<accession>A0ABQ9FFC2</accession>
<evidence type="ECO:0000313" key="1">
    <source>
        <dbReference type="EMBL" id="KAJ8314906.1"/>
    </source>
</evidence>
<reference evidence="1 2" key="1">
    <citation type="submission" date="2022-12" db="EMBL/GenBank/DDBJ databases">
        <title>Chromosome-level genome of Tegillarca granosa.</title>
        <authorList>
            <person name="Kim J."/>
        </authorList>
    </citation>
    <scope>NUCLEOTIDE SEQUENCE [LARGE SCALE GENOMIC DNA]</scope>
    <source>
        <strain evidence="1">Teg-2019</strain>
        <tissue evidence="1">Adductor muscle</tissue>
    </source>
</reference>
<gene>
    <name evidence="1" type="ORF">KUTeg_007056</name>
</gene>
<proteinExistence type="predicted"/>
<comment type="caution">
    <text evidence="1">The sequence shown here is derived from an EMBL/GenBank/DDBJ whole genome shotgun (WGS) entry which is preliminary data.</text>
</comment>
<keyword evidence="2" id="KW-1185">Reference proteome</keyword>
<organism evidence="1 2">
    <name type="scientific">Tegillarca granosa</name>
    <name type="common">Malaysian cockle</name>
    <name type="synonym">Anadara granosa</name>
    <dbReference type="NCBI Taxonomy" id="220873"/>
    <lineage>
        <taxon>Eukaryota</taxon>
        <taxon>Metazoa</taxon>
        <taxon>Spiralia</taxon>
        <taxon>Lophotrochozoa</taxon>
        <taxon>Mollusca</taxon>
        <taxon>Bivalvia</taxon>
        <taxon>Autobranchia</taxon>
        <taxon>Pteriomorphia</taxon>
        <taxon>Arcoida</taxon>
        <taxon>Arcoidea</taxon>
        <taxon>Arcidae</taxon>
        <taxon>Tegillarca</taxon>
    </lineage>
</organism>
<name>A0ABQ9FFC2_TEGGR</name>
<sequence>MPKVSRGSRQLCFVINLEEKAEYLSHETKVNLIKTTTLIEKILSTLLKGDILVTDMELIISNADSFTKLISVVQRKDSVVKIQNDYLHRMIKLRQKELQVFKTTMADVQDFINMCHRFAEYKMSDLCKPGILEEIKDFEEFCPSITAFEIPDDVMKMLPKLLQYDKGMVFNRMWEATGHGAAKRHGKHLSLEEVIEHVSEPVFSHWSNVQERLIAGSIMFTEFEKHFGRLDSNFLKREIDFFVTDGNNSWVQERIKQWEQYKLIRNCIDGAHVILEVVDSYELQGDFGPIKLIASVVNLGTLQLVTNPQWITNTELTTLQLVTKQCRPQIQTSEHFS</sequence>
<dbReference type="EMBL" id="JARBDR010000337">
    <property type="protein sequence ID" value="KAJ8314906.1"/>
    <property type="molecule type" value="Genomic_DNA"/>
</dbReference>